<keyword evidence="2" id="KW-1185">Reference proteome</keyword>
<proteinExistence type="predicted"/>
<name>A0ABR8JPA5_9BACT</name>
<dbReference type="PROSITE" id="PS51257">
    <property type="entry name" value="PROKAR_LIPOPROTEIN"/>
    <property type="match status" value="1"/>
</dbReference>
<protein>
    <submittedName>
        <fullName evidence="1">Uncharacterized protein</fullName>
    </submittedName>
</protein>
<comment type="caution">
    <text evidence="1">The sequence shown here is derived from an EMBL/GenBank/DDBJ whole genome shotgun (WGS) entry which is preliminary data.</text>
</comment>
<dbReference type="Proteomes" id="UP000606003">
    <property type="component" value="Unassembled WGS sequence"/>
</dbReference>
<gene>
    <name evidence="1" type="ORF">IC234_00635</name>
</gene>
<accession>A0ABR8JPA5</accession>
<organism evidence="1 2">
    <name type="scientific">Hymenobacter armeniacus</name>
    <dbReference type="NCBI Taxonomy" id="2771358"/>
    <lineage>
        <taxon>Bacteria</taxon>
        <taxon>Pseudomonadati</taxon>
        <taxon>Bacteroidota</taxon>
        <taxon>Cytophagia</taxon>
        <taxon>Cytophagales</taxon>
        <taxon>Hymenobacteraceae</taxon>
        <taxon>Hymenobacter</taxon>
    </lineage>
</organism>
<reference evidence="1 2" key="1">
    <citation type="submission" date="2020-09" db="EMBL/GenBank/DDBJ databases">
        <authorList>
            <person name="Kim M.K."/>
        </authorList>
    </citation>
    <scope>NUCLEOTIDE SEQUENCE [LARGE SCALE GENOMIC DNA]</scope>
    <source>
        <strain evidence="1 2">BT189</strain>
    </source>
</reference>
<evidence type="ECO:0000313" key="1">
    <source>
        <dbReference type="EMBL" id="MBD2720616.1"/>
    </source>
</evidence>
<dbReference type="EMBL" id="JACXAC010000001">
    <property type="protein sequence ID" value="MBD2720616.1"/>
    <property type="molecule type" value="Genomic_DNA"/>
</dbReference>
<evidence type="ECO:0000313" key="2">
    <source>
        <dbReference type="Proteomes" id="UP000606003"/>
    </source>
</evidence>
<sequence>MRPILAGLLATVMGMGACSGSHEPQRVVASRAPAGGPTQPGVDVPALLNLSIDEMNARVGPALPLPTDFVDPTVTAQSQRSGALDSMALFRSRGLAMIVAYDHRSREVNDLLLLGSNESDLMNRARLQLGADRYLVLPVFQVRRPTQLLGLRVLPVALNQ</sequence>